<evidence type="ECO:0000313" key="5">
    <source>
        <dbReference type="EMBL" id="SNX49147.1"/>
    </source>
</evidence>
<proteinExistence type="inferred from homology"/>
<accession>A0A240EKC1</accession>
<keyword evidence="2 5" id="KW-0223">Dioxygenase</keyword>
<organism evidence="5 6">
    <name type="scientific">Vibrio thalassae</name>
    <dbReference type="NCBI Taxonomy" id="1243014"/>
    <lineage>
        <taxon>Bacteria</taxon>
        <taxon>Pseudomonadati</taxon>
        <taxon>Pseudomonadota</taxon>
        <taxon>Gammaproteobacteria</taxon>
        <taxon>Vibrionales</taxon>
        <taxon>Vibrionaceae</taxon>
        <taxon>Vibrio</taxon>
    </lineage>
</organism>
<dbReference type="Proteomes" id="UP000219336">
    <property type="component" value="Unassembled WGS sequence"/>
</dbReference>
<dbReference type="EC" id="1.13.11.3" evidence="5"/>
<evidence type="ECO:0000256" key="1">
    <source>
        <dbReference type="ARBA" id="ARBA00007825"/>
    </source>
</evidence>
<gene>
    <name evidence="5" type="primary">pcaH</name>
    <name evidence="5" type="ORF">VTH8203_02790</name>
</gene>
<dbReference type="InterPro" id="IPR000627">
    <property type="entry name" value="Intradiol_dOase_C"/>
</dbReference>
<dbReference type="Pfam" id="PF00775">
    <property type="entry name" value="Dioxygenase_C"/>
    <property type="match status" value="1"/>
</dbReference>
<sequence>MQRRDFLTVCSVWFAWPVLAKARWSKTPSQAQGPFYPVNTIPLRSNLIVNPSTLVGKTLELFGQVKTVKGEPLKQVRVEIWQCDGAGVYDHPRQPSVERFDRSFAGYGATESNEEGRFSFTTLYPVPYTGRPPHIHVKLWHNHKELLTTQLYLKGQTGTEWWGGSERELLQIDVKDVTGSARAQFDFIVA</sequence>
<dbReference type="PANTHER" id="PTHR33711">
    <property type="entry name" value="DIOXYGENASE, PUTATIVE (AFU_ORTHOLOGUE AFUA_2G02910)-RELATED"/>
    <property type="match status" value="1"/>
</dbReference>
<dbReference type="GO" id="GO:0008199">
    <property type="term" value="F:ferric iron binding"/>
    <property type="evidence" value="ECO:0007669"/>
    <property type="project" value="InterPro"/>
</dbReference>
<dbReference type="PROSITE" id="PS00083">
    <property type="entry name" value="INTRADIOL_DIOXYGENAS"/>
    <property type="match status" value="1"/>
</dbReference>
<name>A0A240EKC1_9VIBR</name>
<feature type="domain" description="Intradiol ring-cleavage dioxygenases" evidence="4">
    <location>
        <begin position="61"/>
        <end position="89"/>
    </location>
</feature>
<evidence type="ECO:0000259" key="4">
    <source>
        <dbReference type="PROSITE" id="PS00083"/>
    </source>
</evidence>
<keyword evidence="6" id="KW-1185">Reference proteome</keyword>
<dbReference type="AlphaFoldDB" id="A0A240EKC1"/>
<comment type="similarity">
    <text evidence="1">Belongs to the intradiol ring-cleavage dioxygenase family.</text>
</comment>
<dbReference type="PANTHER" id="PTHR33711:SF9">
    <property type="entry name" value="PROTOCATECHUATE 3,4-DIOXYGENASE ALPHA CHAIN"/>
    <property type="match status" value="1"/>
</dbReference>
<dbReference type="InterPro" id="IPR050770">
    <property type="entry name" value="Intradiol_RC_Dioxygenase"/>
</dbReference>
<dbReference type="SUPFAM" id="SSF49482">
    <property type="entry name" value="Aromatic compound dioxygenase"/>
    <property type="match status" value="1"/>
</dbReference>
<dbReference type="Gene3D" id="2.60.130.10">
    <property type="entry name" value="Aromatic compound dioxygenase"/>
    <property type="match status" value="1"/>
</dbReference>
<dbReference type="InterPro" id="IPR015889">
    <property type="entry name" value="Intradiol_dOase_core"/>
</dbReference>
<evidence type="ECO:0000256" key="3">
    <source>
        <dbReference type="ARBA" id="ARBA00023002"/>
    </source>
</evidence>
<dbReference type="OrthoDB" id="9805815at2"/>
<dbReference type="EMBL" id="OANU01000047">
    <property type="protein sequence ID" value="SNX49147.1"/>
    <property type="molecule type" value="Genomic_DNA"/>
</dbReference>
<protein>
    <submittedName>
        <fullName evidence="5">Protocatechuate 3,4-dioxygenase beta chain</fullName>
        <ecNumber evidence="5">1.13.11.3</ecNumber>
    </submittedName>
</protein>
<evidence type="ECO:0000313" key="6">
    <source>
        <dbReference type="Proteomes" id="UP000219336"/>
    </source>
</evidence>
<dbReference type="GO" id="GO:0018578">
    <property type="term" value="F:protocatechuate 3,4-dioxygenase activity"/>
    <property type="evidence" value="ECO:0007669"/>
    <property type="project" value="UniProtKB-EC"/>
</dbReference>
<evidence type="ECO:0000256" key="2">
    <source>
        <dbReference type="ARBA" id="ARBA00022964"/>
    </source>
</evidence>
<keyword evidence="3 5" id="KW-0560">Oxidoreductase</keyword>
<dbReference type="RefSeq" id="WP_096994245.1">
    <property type="nucleotide sequence ID" value="NZ_JBHSII010000011.1"/>
</dbReference>
<reference evidence="6" key="1">
    <citation type="submission" date="2016-06" db="EMBL/GenBank/DDBJ databases">
        <authorList>
            <person name="Rodrigo-Torres L."/>
            <person name="Arahal R.D."/>
            <person name="Lucena T."/>
        </authorList>
    </citation>
    <scope>NUCLEOTIDE SEQUENCE [LARGE SCALE GENOMIC DNA]</scope>
    <source>
        <strain evidence="6">CECT8203</strain>
    </source>
</reference>